<dbReference type="Proteomes" id="UP000221980">
    <property type="component" value="Unassembled WGS sequence"/>
</dbReference>
<dbReference type="AlphaFoldDB" id="A0A2D0JPF5"/>
<proteinExistence type="predicted"/>
<comment type="caution">
    <text evidence="1">The sequence shown here is derived from an EMBL/GenBank/DDBJ whole genome shotgun (WGS) entry which is preliminary data.</text>
</comment>
<organism evidence="1 2">
    <name type="scientific">Xenorhabdus miraniensis</name>
    <dbReference type="NCBI Taxonomy" id="351674"/>
    <lineage>
        <taxon>Bacteria</taxon>
        <taxon>Pseudomonadati</taxon>
        <taxon>Pseudomonadota</taxon>
        <taxon>Gammaproteobacteria</taxon>
        <taxon>Enterobacterales</taxon>
        <taxon>Morganellaceae</taxon>
        <taxon>Xenorhabdus</taxon>
    </lineage>
</organism>
<evidence type="ECO:0000313" key="2">
    <source>
        <dbReference type="Proteomes" id="UP000221980"/>
    </source>
</evidence>
<accession>A0A2D0JPF5</accession>
<gene>
    <name evidence="1" type="ORF">Xmir_02554</name>
</gene>
<sequence>MSKHLDSIGNYFEHLGPYDCFFNALTYFMEYNDINADKLHSFNFNISYHFPTHIFSGTVEPHIFFVFLKEFFYIEKRVYYLKDLNKIPLNEIFILESNAYFFKSEHDYYQKENHTKYVISKRIETNKFLIWDPYDNITVIKFISDFYVREKFNIHGFYLYRHVNKKNNSIVTPFLLEKNYIEEYSYVFNSANELISSMKSNKSNKLILKDMYIFRKFYGCIRGISMVRERHFRSEIIKYNGNEILTGWNIVQKNIIKFGLQFKNSDSELIYALESIFDKEIKYLDSYKFIV</sequence>
<dbReference type="OrthoDB" id="2547132at2"/>
<evidence type="ECO:0000313" key="1">
    <source>
        <dbReference type="EMBL" id="PHM48216.1"/>
    </source>
</evidence>
<name>A0A2D0JPF5_9GAMM</name>
<reference evidence="1 2" key="1">
    <citation type="journal article" date="2017" name="Nat. Microbiol.">
        <title>Natural product diversity associated with the nematode symbionts Photorhabdus and Xenorhabdus.</title>
        <authorList>
            <person name="Tobias N.J."/>
            <person name="Wolff H."/>
            <person name="Djahanschiri B."/>
            <person name="Grundmann F."/>
            <person name="Kronenwerth M."/>
            <person name="Shi Y.M."/>
            <person name="Simonyi S."/>
            <person name="Grun P."/>
            <person name="Shapiro-Ilan D."/>
            <person name="Pidot S.J."/>
            <person name="Stinear T.P."/>
            <person name="Ebersberger I."/>
            <person name="Bode H.B."/>
        </authorList>
    </citation>
    <scope>NUCLEOTIDE SEQUENCE [LARGE SCALE GENOMIC DNA]</scope>
    <source>
        <strain evidence="1 2">DSM 17902</strain>
    </source>
</reference>
<protein>
    <submittedName>
        <fullName evidence="1">Uncharacterized protein</fullName>
    </submittedName>
</protein>
<dbReference type="EMBL" id="NITZ01000012">
    <property type="protein sequence ID" value="PHM48216.1"/>
    <property type="molecule type" value="Genomic_DNA"/>
</dbReference>
<dbReference type="RefSeq" id="WP_099114623.1">
    <property type="nucleotide sequence ID" value="NZ_CAWNQI010000024.1"/>
</dbReference>
<keyword evidence="2" id="KW-1185">Reference proteome</keyword>